<dbReference type="Proteomes" id="UP000027997">
    <property type="component" value="Unassembled WGS sequence"/>
</dbReference>
<dbReference type="InterPro" id="IPR012893">
    <property type="entry name" value="HipA-like_C"/>
</dbReference>
<dbReference type="GO" id="GO:0016301">
    <property type="term" value="F:kinase activity"/>
    <property type="evidence" value="ECO:0007669"/>
    <property type="project" value="UniProtKB-KW"/>
</dbReference>
<dbReference type="AlphaFoldDB" id="A0A081K7X0"/>
<evidence type="ECO:0000256" key="2">
    <source>
        <dbReference type="ARBA" id="ARBA00022777"/>
    </source>
</evidence>
<evidence type="ECO:0000313" key="5">
    <source>
        <dbReference type="Proteomes" id="UP000027997"/>
    </source>
</evidence>
<dbReference type="Pfam" id="PF07804">
    <property type="entry name" value="HipA_C"/>
    <property type="match status" value="1"/>
</dbReference>
<keyword evidence="2" id="KW-0418">Kinase</keyword>
<dbReference type="Gene3D" id="1.10.1070.20">
    <property type="match status" value="1"/>
</dbReference>
<protein>
    <recommendedName>
        <fullName evidence="3">HipA-like C-terminal domain-containing protein</fullName>
    </recommendedName>
</protein>
<gene>
    <name evidence="4" type="ORF">GV64_05375</name>
</gene>
<comment type="caution">
    <text evidence="4">The sequence shown here is derived from an EMBL/GenBank/DDBJ whole genome shotgun (WGS) entry which is preliminary data.</text>
</comment>
<dbReference type="EMBL" id="JOJP01000001">
    <property type="protein sequence ID" value="KEI70246.1"/>
    <property type="molecule type" value="Genomic_DNA"/>
</dbReference>
<keyword evidence="5" id="KW-1185">Reference proteome</keyword>
<evidence type="ECO:0000259" key="3">
    <source>
        <dbReference type="Pfam" id="PF07804"/>
    </source>
</evidence>
<evidence type="ECO:0000313" key="4">
    <source>
        <dbReference type="EMBL" id="KEI70246.1"/>
    </source>
</evidence>
<sequence length="335" mass="38734">MIDRENIFQPTDQVVDIAQWPVHEDYEVFPVGARDKSLRVCPPESPYGFCLPNHRYLFKEAIKSAKDPRLARHPDQYWAEIIAFKIGRLMKLPIPPAFVAINSETGEPGSIIEWFMGYEAEPEERFTPGGDHMQSLIEGYDREKGRLHNLETIIKFSRALSQKKLLNHSWQEYWGLCLCFDALIGNTDRHQENWGVIWNDKDNSVRLTPFFDNGTSLGHELFSKRINQHMSDDNSLRSYIAKGCHHMKWGIDSDGRLPLIDGVGSFCVKYPAITQLLIDRLSWEEEALNKILSELTAFEIQSPLTVERADFIYKLTTYRKLALLEKLEKVANEVY</sequence>
<dbReference type="RefSeq" id="WP_020581226.1">
    <property type="nucleotide sequence ID" value="NZ_JOJP01000001.1"/>
</dbReference>
<organism evidence="4 5">
    <name type="scientific">Endozoicomonas elysicola</name>
    <dbReference type="NCBI Taxonomy" id="305900"/>
    <lineage>
        <taxon>Bacteria</taxon>
        <taxon>Pseudomonadati</taxon>
        <taxon>Pseudomonadota</taxon>
        <taxon>Gammaproteobacteria</taxon>
        <taxon>Oceanospirillales</taxon>
        <taxon>Endozoicomonadaceae</taxon>
        <taxon>Endozoicomonas</taxon>
    </lineage>
</organism>
<dbReference type="eggNOG" id="ENOG5033S82">
    <property type="taxonomic scope" value="Bacteria"/>
</dbReference>
<keyword evidence="1" id="KW-0808">Transferase</keyword>
<name>A0A081K7X0_9GAMM</name>
<proteinExistence type="predicted"/>
<evidence type="ECO:0000256" key="1">
    <source>
        <dbReference type="ARBA" id="ARBA00022679"/>
    </source>
</evidence>
<accession>A0A081K7X0</accession>
<feature type="domain" description="HipA-like C-terminal" evidence="3">
    <location>
        <begin position="139"/>
        <end position="216"/>
    </location>
</feature>
<dbReference type="STRING" id="305900.GV64_05375"/>
<reference evidence="4 5" key="1">
    <citation type="submission" date="2014-06" db="EMBL/GenBank/DDBJ databases">
        <title>Whole Genome Sequences of Three Symbiotic Endozoicomonas Bacteria.</title>
        <authorList>
            <person name="Neave M.J."/>
            <person name="Apprill A."/>
            <person name="Voolstra C.R."/>
        </authorList>
    </citation>
    <scope>NUCLEOTIDE SEQUENCE [LARGE SCALE GENOMIC DNA]</scope>
    <source>
        <strain evidence="4 5">DSM 22380</strain>
    </source>
</reference>